<sequence length="2107" mass="231301">MNKKRKIFVSISLLTWLLFGFSIKLFAAQAVDFYSTPSFLTSQVPPIVMLVMGKNHKLYYEAYNDASDLNEDGTLDVGYKGEAEPFVDSNSNNQWDFGESYTDVNGDGKWTPGIDYYGYFDSYKCYNYSSADSRFEPVAAPVVGTTPSKKCDGVNTIYWSGDFLNYLTMARMDALRKVLYGGYRSTDDPTETVLQRVYVPQDAHTWGKEYESVSRDGYDIRDYTPLGLPAPNTRHLFASTTLSENGDPVLRVLPNNTHRIWEWVAKEGPVADNSLESSAGGHPGHPNSHNDFDDMVTQYATSGNLMGSRTVSSDATFNGQINGSGNPFGSDDNYLTIFAGQINIPVTGDYIFAVDGDDAVEVIIDGNFIVGWHGGHGRCNCHSHDSSPITLTAGLHTIEFRHEEAGGGDNYYLYWMQDWSGGFGWQLVPALAFDSDNDGTSDLTQSTFDLTNAGASTITDYDVRVVVCDPAFPENNCKQYPSGSLKPVGLLQKYGEDEKMYFGLLTGSYDKNMAGGVLRKNISSFTDEIDTNTGQILVPATGGIIDTINKFRITQFHYGSYNYANGWPTAWVTTRPMVDGEFQDWGNPIAEMMYETIRYFAGKATPTSIFDYSGSTIDSNLGLPKPAWQKPYDIFSYCASPFMLVLSDIYPTFDSDQLPGSNSNFSTALPSSDFTTGANNTDIMNVETLAGAIAAGEGINGNHFIGQEDTNYDGACTPKTVGTLGDIRGLCPEEPTKEGSYYAAAVAYYGAKYDINATADGAQRISTFSVGLASPLPKINIEVDVGTAGVPDVRTITLIPFAKSVGGCLGIDGTQGHFQPTNTIVDFFVETISPTYGKFRVNFEDVEQAADHDMDAIVVYEYTVNNGQVDITLSSTYASGCIQQHVGYIISGTTNDGIYLEVRDEDTSASSDVDYFLDTPPGEMPGGTWNDGTALPRTTTRSFDPGTTGGATLLENPLYYAAKWGGFQDRDTDDEDANNNGRLDPGEDLNGNGKVDYLSDPTPNLQAEWDSDGDDIPDSYFYVVNPLKLEEQLSRSFAEMLRRASSGTAASVISSSRSGEGAVYQSVFYPEYEDEGGKAVQWVGQVQSFLVDSFGNMRVDMYKNSSGVIVSDTSSGFGLKQLNTRNEDLNYNGVRDTGLDEDVNSNNVLDPGEDLNFNGRLDHNVDEPDYDDDGKLDYRDLIAVFDNGTVSLWDDSNENGVKDVEDEVTFTPDIPSWHKNGSLDTEDSNGNGVLDSGEDINGNGHLDTEDQNGNGILDTELVATGYTPDEIKYLWNSRDWLDAFSLDPLTQRAYNSVTDNRYIFTFVDEDDDMIVDPGETKAFEAPATPSFADMTDLSKIFPYLTLYPSFSDKPAWVSNIEGEGNRTTFLPIQAKRVVDFIRGEDQAPVTIGSYTVPGMRGRQYRPAGSSVDHTWRLGDIVSSSPTLVGRPAENYHLIYRDESYAHFLVRYLNRRSVVYAGGNDGMIHAFNGGFYDHDMRTFKTQIAEPYIDANGNDAYDPGEKYADLNGDNAYTPANQTPYPLGAEMWAYVPFNLLPHLYWLTEDTYPHVFYNDLSPKIFDAKIFQEDVDHPMGWGTVMVIGMKFGGGHIYADTDRDDVVDATDKEMSSAFVVFDITNPEVAPKVLAEITLPEQGYTTCYPTVVPMRSKSGSGSSVAFNTNDWYLVFGSGPADENGIAASRDTIGSVTTSGTIGSPTVLGDGKSLQTGRLFVVNLKALTEPGSERIEVIDDNGNALHVTSATTSAFIENFDGDESTTADDEPSFISQPITVDYDLNFNAEAVYFGTIQWDNSNSSWAGQLKRLVIADSTTTTDWVDTISVGSGGIVDRADNVLFDLRMAGVNNISQPVTVAPSITIGEKVSFDIDGSDPAMHLSDQFDRERWVFFGTGRFIVGADASDSAQQSYYGIKEPYDGNNGFTWEEVQLSSLLDSTNIEVYNGKVVKNHPFYSPNDTTWENMIHKMEDGTYQGWYIDFLHTNERNLGQAALLGGLLTFTTYLPSVDVCVAEGTSRLYARWYQTGTSFYKPVFRTGNIFIDANSNQTVDDGELKISGDIDLGSGLALTPNIHTGREKGTTAYIQTSTGDIITISQGETGSTKSEKTSWLQRR</sequence>
<dbReference type="Proteomes" id="UP000826725">
    <property type="component" value="Chromosome"/>
</dbReference>
<dbReference type="EMBL" id="AP024086">
    <property type="protein sequence ID" value="BCL60998.1"/>
    <property type="molecule type" value="Genomic_DNA"/>
</dbReference>
<evidence type="ECO:0000313" key="3">
    <source>
        <dbReference type="EMBL" id="BCL60998.1"/>
    </source>
</evidence>
<feature type="region of interest" description="Disordered" evidence="1">
    <location>
        <begin position="1136"/>
        <end position="1168"/>
    </location>
</feature>
<accession>A0A8D5FL40</accession>
<dbReference type="PROSITE" id="PS00018">
    <property type="entry name" value="EF_HAND_1"/>
    <property type="match status" value="1"/>
</dbReference>
<dbReference type="InterPro" id="IPR011658">
    <property type="entry name" value="PA14_dom"/>
</dbReference>
<name>A0A8D5FL40_9BACT</name>
<evidence type="ECO:0000256" key="1">
    <source>
        <dbReference type="SAM" id="MobiDB-lite"/>
    </source>
</evidence>
<dbReference type="SMART" id="SM00758">
    <property type="entry name" value="PA14"/>
    <property type="match status" value="1"/>
</dbReference>
<keyword evidence="4" id="KW-1185">Reference proteome</keyword>
<gene>
    <name evidence="3" type="ORF">DGMP_16910</name>
</gene>
<feature type="region of interest" description="Disordered" evidence="1">
    <location>
        <begin position="970"/>
        <end position="994"/>
    </location>
</feature>
<evidence type="ECO:0000313" key="4">
    <source>
        <dbReference type="Proteomes" id="UP000826725"/>
    </source>
</evidence>
<dbReference type="Pfam" id="PF07691">
    <property type="entry name" value="PA14"/>
    <property type="match status" value="1"/>
</dbReference>
<dbReference type="InterPro" id="IPR018247">
    <property type="entry name" value="EF_Hand_1_Ca_BS"/>
</dbReference>
<dbReference type="KEGG" id="dbk:DGMP_16910"/>
<dbReference type="PROSITE" id="PS51820">
    <property type="entry name" value="PA14"/>
    <property type="match status" value="1"/>
</dbReference>
<dbReference type="InterPro" id="IPR037524">
    <property type="entry name" value="PA14/GLEYA"/>
</dbReference>
<proteinExistence type="predicted"/>
<feature type="region of interest" description="Disordered" evidence="1">
    <location>
        <begin position="919"/>
        <end position="948"/>
    </location>
</feature>
<feature type="domain" description="PA14" evidence="2">
    <location>
        <begin position="283"/>
        <end position="432"/>
    </location>
</feature>
<protein>
    <recommendedName>
        <fullName evidence="2">PA14 domain-containing protein</fullName>
    </recommendedName>
</protein>
<evidence type="ECO:0000259" key="2">
    <source>
        <dbReference type="PROSITE" id="PS51820"/>
    </source>
</evidence>
<organism evidence="3 4">
    <name type="scientific">Desulfomarina profundi</name>
    <dbReference type="NCBI Taxonomy" id="2772557"/>
    <lineage>
        <taxon>Bacteria</taxon>
        <taxon>Pseudomonadati</taxon>
        <taxon>Thermodesulfobacteriota</taxon>
        <taxon>Desulfobulbia</taxon>
        <taxon>Desulfobulbales</taxon>
        <taxon>Desulfobulbaceae</taxon>
        <taxon>Desulfomarina</taxon>
    </lineage>
</organism>
<reference evidence="3" key="1">
    <citation type="submission" date="2020-09" db="EMBL/GenBank/DDBJ databases">
        <title>Desulfogranum mesoprofundum gen. nov., sp. nov., a novel mesophilic, sulfate-reducing chemolithoautotroph isolated from a deep-sea hydrothermal vent chimney in the Suiyo Seamount.</title>
        <authorList>
            <person name="Hashimoto Y."/>
            <person name="Nakagawa S."/>
        </authorList>
    </citation>
    <scope>NUCLEOTIDE SEQUENCE</scope>
    <source>
        <strain evidence="3">KT2</strain>
    </source>
</reference>